<dbReference type="Pfam" id="PF01144">
    <property type="entry name" value="CoA_trans"/>
    <property type="match status" value="1"/>
</dbReference>
<dbReference type="EMBL" id="BEYU01000027">
    <property type="protein sequence ID" value="GBG27093.1"/>
    <property type="molecule type" value="Genomic_DNA"/>
</dbReference>
<dbReference type="InterPro" id="IPR037171">
    <property type="entry name" value="NagB/RpiA_transferase-like"/>
</dbReference>
<dbReference type="Gene3D" id="3.40.1080.10">
    <property type="entry name" value="Glutaconate Coenzyme A-transferase"/>
    <property type="match status" value="2"/>
</dbReference>
<reference evidence="1 2" key="1">
    <citation type="submission" date="2017-12" db="EMBL/GenBank/DDBJ databases">
        <title>Sequencing, de novo assembly and annotation of complete genome of a new Thraustochytrid species, strain FCC1311.</title>
        <authorList>
            <person name="Sedici K."/>
            <person name="Godart F."/>
            <person name="Aiese Cigliano R."/>
            <person name="Sanseverino W."/>
            <person name="Barakat M."/>
            <person name="Ortet P."/>
            <person name="Marechal E."/>
            <person name="Cagnac O."/>
            <person name="Amato A."/>
        </authorList>
    </citation>
    <scope>NUCLEOTIDE SEQUENCE [LARGE SCALE GENOMIC DNA]</scope>
</reference>
<proteinExistence type="predicted"/>
<accession>A0A2R5GEP4</accession>
<dbReference type="PANTHER" id="PTHR43293:SF1">
    <property type="entry name" value="ACETATE COA-TRANSFERASE YDIF"/>
    <property type="match status" value="1"/>
</dbReference>
<gene>
    <name evidence="1" type="ORF">FCC1311_089761</name>
</gene>
<name>A0A2R5GEP4_9STRA</name>
<dbReference type="InParanoid" id="A0A2R5GEP4"/>
<dbReference type="PANTHER" id="PTHR43293">
    <property type="entry name" value="ACETATE COA-TRANSFERASE YDIF"/>
    <property type="match status" value="1"/>
</dbReference>
<dbReference type="OrthoDB" id="48317at2759"/>
<dbReference type="SUPFAM" id="SSF100950">
    <property type="entry name" value="NagB/RpiA/CoA transferase-like"/>
    <property type="match status" value="2"/>
</dbReference>
<dbReference type="AlphaFoldDB" id="A0A2R5GEP4"/>
<comment type="caution">
    <text evidence="1">The sequence shown here is derived from an EMBL/GenBank/DDBJ whole genome shotgun (WGS) entry which is preliminary data.</text>
</comment>
<sequence>MLSKLANNGRTTKRHAPVMQEFRRFRSLFTGKGQSKVIAKEDAASLVRNGNTVLIGGFVCQSMAETVLKSLGQHYLENKVPKDLTLMFFGCGDPHGKRGNNHFAHKGMLRRAIGGHFGQSPDLHPAIRNNEIEAYALPMGAIARMVRSRASNTPGHFTKVGLGTFVDPRLAGGKLNEFTKRDLVEVVHIDDQEYLRYKPVNIDVSIIKATTADTDGNLTIENESVSADALLLATAARASGGITIAQVDRIAEAGTLHMPDVKVPGPLIDAIVITDPEDRNMGYYTPGIEPSFSGEVKIPLDNIPPVPMSPKKIMGRRAALELNPQRIMINLGIGAPEYVASIANEEGVLDHIVLTTEAGMYGGLGASGHEFGPAYNPQARVDTSQQFDVYNGSGLDICYLGAAEISADTGDVNVSKLGERYIGPGGFIDITQSTQRVVFMGTFTKKGLKVSAKDGKLTIEQEGQIPMFQRVREVTFSGAQALSHAQNVKYITERAVFQLTPEGVELTEVAPGVDLDTQILDLMDPKPIVNRDTLKVMDIRIFNEDSMNMQDDFFRDQSAFSSRFSYKEDTNTCFLDLSGISVRDEKTLEALCSEVKANFERITNHGEKKVHCVSTYERSDILPELSDKLNEMLNVVGSDYLLSVRRLGGKVFMRQKTVRDMELFSNEDIWNSFSNGKDEVTRSQFKEGIEKFLQINFSNRDIMRILGNSTENVAAKDFDKLMMSVKSIVSSTD</sequence>
<dbReference type="SMART" id="SM00882">
    <property type="entry name" value="CoA_trans"/>
    <property type="match status" value="1"/>
</dbReference>
<evidence type="ECO:0000313" key="2">
    <source>
        <dbReference type="Proteomes" id="UP000241890"/>
    </source>
</evidence>
<evidence type="ECO:0000313" key="1">
    <source>
        <dbReference type="EMBL" id="GBG27093.1"/>
    </source>
</evidence>
<organism evidence="1 2">
    <name type="scientific">Hondaea fermentalgiana</name>
    <dbReference type="NCBI Taxonomy" id="2315210"/>
    <lineage>
        <taxon>Eukaryota</taxon>
        <taxon>Sar</taxon>
        <taxon>Stramenopiles</taxon>
        <taxon>Bigyra</taxon>
        <taxon>Labyrinthulomycetes</taxon>
        <taxon>Thraustochytrida</taxon>
        <taxon>Thraustochytriidae</taxon>
        <taxon>Hondaea</taxon>
    </lineage>
</organism>
<dbReference type="GO" id="GO:0008410">
    <property type="term" value="F:CoA-transferase activity"/>
    <property type="evidence" value="ECO:0007669"/>
    <property type="project" value="InterPro"/>
</dbReference>
<keyword evidence="1" id="KW-0808">Transferase</keyword>
<keyword evidence="2" id="KW-1185">Reference proteome</keyword>
<protein>
    <submittedName>
        <fullName evidence="1">Succinyl-CoA:3-ketoacid coenzyme A transferase 1, mitochondrial</fullName>
    </submittedName>
</protein>
<dbReference type="Proteomes" id="UP000241890">
    <property type="component" value="Unassembled WGS sequence"/>
</dbReference>
<dbReference type="InterPro" id="IPR004165">
    <property type="entry name" value="CoA_trans_fam_I"/>
</dbReference>